<reference evidence="1" key="2">
    <citation type="submission" date="2023-02" db="EMBL/GenBank/DDBJ databases">
        <authorList>
            <person name="Sun Q."/>
            <person name="Mori K."/>
        </authorList>
    </citation>
    <scope>NUCLEOTIDE SEQUENCE</scope>
    <source>
        <strain evidence="1">NBRC 110608</strain>
    </source>
</reference>
<protein>
    <submittedName>
        <fullName evidence="1">Uncharacterized protein</fullName>
    </submittedName>
</protein>
<name>A0ABM8HG41_9MICO</name>
<evidence type="ECO:0000313" key="1">
    <source>
        <dbReference type="EMBL" id="BDZ59983.1"/>
    </source>
</evidence>
<accession>A0ABM8HG41</accession>
<proteinExistence type="predicted"/>
<organism evidence="1">
    <name type="scientific">Barrientosiimonas endolithica</name>
    <dbReference type="NCBI Taxonomy" id="1535208"/>
    <lineage>
        <taxon>Bacteria</taxon>
        <taxon>Bacillati</taxon>
        <taxon>Actinomycetota</taxon>
        <taxon>Actinomycetes</taxon>
        <taxon>Micrococcales</taxon>
        <taxon>Dermacoccaceae</taxon>
        <taxon>Barrientosiimonas</taxon>
    </lineage>
</organism>
<reference evidence="1" key="1">
    <citation type="journal article" date="2014" name="Int. J. Syst. Evol. Microbiol.">
        <title>Complete genome of a new Firmicutes species belonging to the dominant human colonic microbiota ('Ruminococcus bicirculans') reveals two chromosomes and a selective capacity to utilize plant glucans.</title>
        <authorList>
            <consortium name="NISC Comparative Sequencing Program"/>
            <person name="Wegmann U."/>
            <person name="Louis P."/>
            <person name="Goesmann A."/>
            <person name="Henrissat B."/>
            <person name="Duncan S.H."/>
            <person name="Flint H.J."/>
        </authorList>
    </citation>
    <scope>NUCLEOTIDE SEQUENCE</scope>
    <source>
        <strain evidence="1">NBRC 110608</strain>
    </source>
</reference>
<dbReference type="EMBL" id="AP027735">
    <property type="protein sequence ID" value="BDZ59983.1"/>
    <property type="molecule type" value="Genomic_DNA"/>
</dbReference>
<gene>
    <name evidence="1" type="ORF">GCM10025872_36400</name>
</gene>
<sequence length="85" mass="8161">MVVVGGALDVELDVVAGAGVEDAALVSDPSAEPVQPATRSAIPAAAVARTNDVTVTGSPSTGVHETPAVCPAGACHPGLATVKSC</sequence>